<evidence type="ECO:0008006" key="4">
    <source>
        <dbReference type="Google" id="ProtNLM"/>
    </source>
</evidence>
<dbReference type="EMBL" id="JAQNDN010000027">
    <property type="protein sequence ID" value="MDC0675139.1"/>
    <property type="molecule type" value="Genomic_DNA"/>
</dbReference>
<evidence type="ECO:0000313" key="2">
    <source>
        <dbReference type="EMBL" id="MDC0675139.1"/>
    </source>
</evidence>
<dbReference type="Proteomes" id="UP001217838">
    <property type="component" value="Unassembled WGS sequence"/>
</dbReference>
<evidence type="ECO:0000313" key="3">
    <source>
        <dbReference type="Proteomes" id="UP001217838"/>
    </source>
</evidence>
<reference evidence="2 3" key="1">
    <citation type="submission" date="2022-11" db="EMBL/GenBank/DDBJ databases">
        <title>Minimal conservation of predation-associated metabolite biosynthetic gene clusters underscores biosynthetic potential of Myxococcota including descriptions for ten novel species: Archangium lansinium sp. nov., Myxococcus landrumus sp. nov., Nannocystis bai.</title>
        <authorList>
            <person name="Ahearne A."/>
            <person name="Stevens C."/>
            <person name="Dowd S."/>
        </authorList>
    </citation>
    <scope>NUCLEOTIDE SEQUENCE [LARGE SCALE GENOMIC DNA]</scope>
    <source>
        <strain evidence="2 3">NCELM</strain>
    </source>
</reference>
<dbReference type="RefSeq" id="WP_272009927.1">
    <property type="nucleotide sequence ID" value="NZ_JAQNDN010000027.1"/>
</dbReference>
<keyword evidence="3" id="KW-1185">Reference proteome</keyword>
<feature type="compositionally biased region" description="Pro residues" evidence="1">
    <location>
        <begin position="28"/>
        <end position="37"/>
    </location>
</feature>
<gene>
    <name evidence="2" type="ORF">POL58_45780</name>
</gene>
<sequence>MTLVFVLAVGLSRLFVEPAAEPGSPANSSPPPGPTIPAPTTLQLTPTSLAPARPGPAPARTVIIAPPPARTRVEQGPRIPRGWAFDLTGGTAVPLAVGAAFQVEAPPRLLGQLEIGGLLGRYVDVLDATSPRRDPAAAGLARDVSRNALVVRASVGVRPLRRRGLELRGGYTVVTHGQSLVGLDDIGALAGTELGADRPVPVRGALHGVHVDVGWRWVIRNHFLVRAAIGYVHSLAARMLVSDISSEDAELIRRTNDALGDIAEDAAMTALRSPLLLLHLGYRF</sequence>
<evidence type="ECO:0000256" key="1">
    <source>
        <dbReference type="SAM" id="MobiDB-lite"/>
    </source>
</evidence>
<accession>A0ABT5BLX0</accession>
<feature type="region of interest" description="Disordered" evidence="1">
    <location>
        <begin position="19"/>
        <end position="62"/>
    </location>
</feature>
<proteinExistence type="predicted"/>
<protein>
    <recommendedName>
        <fullName evidence="4">Outer membrane protein beta-barrel domain-containing protein</fullName>
    </recommendedName>
</protein>
<organism evidence="2 3">
    <name type="scientific">Nannocystis radixulma</name>
    <dbReference type="NCBI Taxonomy" id="2995305"/>
    <lineage>
        <taxon>Bacteria</taxon>
        <taxon>Pseudomonadati</taxon>
        <taxon>Myxococcota</taxon>
        <taxon>Polyangia</taxon>
        <taxon>Nannocystales</taxon>
        <taxon>Nannocystaceae</taxon>
        <taxon>Nannocystis</taxon>
    </lineage>
</organism>
<name>A0ABT5BLX0_9BACT</name>
<comment type="caution">
    <text evidence="2">The sequence shown here is derived from an EMBL/GenBank/DDBJ whole genome shotgun (WGS) entry which is preliminary data.</text>
</comment>